<dbReference type="InterPro" id="IPR029058">
    <property type="entry name" value="AB_hydrolase_fold"/>
</dbReference>
<dbReference type="Proteomes" id="UP000030706">
    <property type="component" value="Unassembled WGS sequence"/>
</dbReference>
<dbReference type="GeneID" id="40746914"/>
<keyword evidence="3" id="KW-1185">Reference proteome</keyword>
<dbReference type="InterPro" id="IPR000639">
    <property type="entry name" value="Epox_hydrolase-like"/>
</dbReference>
<dbReference type="HOGENOM" id="CLU_491736_0_0_1"/>
<evidence type="ECO:0000313" key="3">
    <source>
        <dbReference type="Proteomes" id="UP000030706"/>
    </source>
</evidence>
<feature type="domain" description="AB hydrolase-1" evidence="1">
    <location>
        <begin position="73"/>
        <end position="178"/>
    </location>
</feature>
<dbReference type="STRING" id="1043002.A0A074YN09"/>
<dbReference type="RefSeq" id="XP_029764438.1">
    <property type="nucleotide sequence ID" value="XM_029904608.1"/>
</dbReference>
<evidence type="ECO:0000259" key="1">
    <source>
        <dbReference type="Pfam" id="PF00561"/>
    </source>
</evidence>
<proteinExistence type="predicted"/>
<accession>A0A074YN09</accession>
<dbReference type="OrthoDB" id="6431331at2759"/>
<dbReference type="PANTHER" id="PTHR43689">
    <property type="entry name" value="HYDROLASE"/>
    <property type="match status" value="1"/>
</dbReference>
<sequence length="554" mass="62186">MSSLFDRVLYTTVGLASLAVRTVLGYFEDDAEHRWDGEPDRDDNEVESCFLELENGVRIHYRRPRKDVSVPKLVIFVHGFPDSCHLWTRYLNSDLNSQAQLVALDLPGFGESDNLPAYGPDDVLTTIHLTILALKKKYGSTHCTVVAHDWGGIITSRIAAQTEGLIDHLVLVNSLFVPHFGHMINQRIERAGQLISAGPKAGFYKSWLASIKKEAGPVASQLYRSHYIFMFQLPFFSANRFPSAMRSLLGACRRWAEAEKRHDLSQHDGVFGLAGRQWKMTADSWHGRVALYRESLMSGPWTSAPPTSNGGILDDKTIKCTTTVIFGLGDQALDSRIAVEGIESFIQPPEGHAKGHAYMLEGVGHWSPLNAPCHEVVRKVLETDLSGRLTGAGSPPAMGTLCDFPGLTEKKLIQIQSSLTSVSSSIEDAWYESTSRSHYSDDGDIQHVETPFQSREPCILASKKYFRLESGQSSLLLQVSSGECDEFMFTSLFEYSFFNWTFPIHHVVTLALIRPPTGYSSQRSRRQLMRDRFHHGTSLRRYCSFCQWYADVPR</sequence>
<evidence type="ECO:0000313" key="2">
    <source>
        <dbReference type="EMBL" id="KEQ88251.1"/>
    </source>
</evidence>
<protein>
    <submittedName>
        <fullName evidence="2">Alpha/beta-hydrolase</fullName>
    </submittedName>
</protein>
<dbReference type="SUPFAM" id="SSF53474">
    <property type="entry name" value="alpha/beta-Hydrolases"/>
    <property type="match status" value="1"/>
</dbReference>
<reference evidence="2 3" key="1">
    <citation type="journal article" date="2014" name="BMC Genomics">
        <title>Genome sequencing of four Aureobasidium pullulans varieties: biotechnological potential, stress tolerance, and description of new species.</title>
        <authorList>
            <person name="Gostin Ar C."/>
            <person name="Ohm R.A."/>
            <person name="Kogej T."/>
            <person name="Sonjak S."/>
            <person name="Turk M."/>
            <person name="Zajc J."/>
            <person name="Zalar P."/>
            <person name="Grube M."/>
            <person name="Sun H."/>
            <person name="Han J."/>
            <person name="Sharma A."/>
            <person name="Chiniquy J."/>
            <person name="Ngan C.Y."/>
            <person name="Lipzen A."/>
            <person name="Barry K."/>
            <person name="Grigoriev I.V."/>
            <person name="Gunde-Cimerman N."/>
        </authorList>
    </citation>
    <scope>NUCLEOTIDE SEQUENCE [LARGE SCALE GENOMIC DNA]</scope>
    <source>
        <strain evidence="2 3">EXF-150</strain>
    </source>
</reference>
<dbReference type="Pfam" id="PF00561">
    <property type="entry name" value="Abhydrolase_1"/>
    <property type="match status" value="1"/>
</dbReference>
<dbReference type="PRINTS" id="PR00412">
    <property type="entry name" value="EPOXHYDRLASE"/>
</dbReference>
<dbReference type="EMBL" id="KL584975">
    <property type="protein sequence ID" value="KEQ88251.1"/>
    <property type="molecule type" value="Genomic_DNA"/>
</dbReference>
<dbReference type="GO" id="GO:0016787">
    <property type="term" value="F:hydrolase activity"/>
    <property type="evidence" value="ECO:0007669"/>
    <property type="project" value="UniProtKB-KW"/>
</dbReference>
<dbReference type="AlphaFoldDB" id="A0A074YN09"/>
<dbReference type="PANTHER" id="PTHR43689:SF8">
    <property type="entry name" value="ALPHA_BETA-HYDROLASES SUPERFAMILY PROTEIN"/>
    <property type="match status" value="1"/>
</dbReference>
<keyword evidence="2" id="KW-0378">Hydrolase</keyword>
<dbReference type="Gene3D" id="3.40.50.1820">
    <property type="entry name" value="alpha/beta hydrolase"/>
    <property type="match status" value="1"/>
</dbReference>
<organism evidence="2 3">
    <name type="scientific">Aureobasidium pullulans EXF-150</name>
    <dbReference type="NCBI Taxonomy" id="1043002"/>
    <lineage>
        <taxon>Eukaryota</taxon>
        <taxon>Fungi</taxon>
        <taxon>Dikarya</taxon>
        <taxon>Ascomycota</taxon>
        <taxon>Pezizomycotina</taxon>
        <taxon>Dothideomycetes</taxon>
        <taxon>Dothideomycetidae</taxon>
        <taxon>Dothideales</taxon>
        <taxon>Saccotheciaceae</taxon>
        <taxon>Aureobasidium</taxon>
    </lineage>
</organism>
<dbReference type="InterPro" id="IPR000073">
    <property type="entry name" value="AB_hydrolase_1"/>
</dbReference>
<gene>
    <name evidence="2" type="ORF">M438DRAFT_341877</name>
</gene>
<name>A0A074YN09_AURPU</name>